<dbReference type="InterPro" id="IPR013957">
    <property type="entry name" value="SNRNP27"/>
</dbReference>
<dbReference type="GO" id="GO:0006397">
    <property type="term" value="P:mRNA processing"/>
    <property type="evidence" value="ECO:0007669"/>
    <property type="project" value="UniProtKB-KW"/>
</dbReference>
<evidence type="ECO:0000256" key="4">
    <source>
        <dbReference type="ARBA" id="ARBA00011825"/>
    </source>
</evidence>
<evidence type="ECO:0000313" key="10">
    <source>
        <dbReference type="EMBL" id="EFQ97262.1"/>
    </source>
</evidence>
<feature type="region of interest" description="Disordered" evidence="8">
    <location>
        <begin position="1"/>
        <end position="211"/>
    </location>
</feature>
<feature type="domain" description="U4/U6.U5 small nuclear ribonucleoprotein 27kDa protein" evidence="9">
    <location>
        <begin position="212"/>
        <end position="265"/>
    </location>
</feature>
<evidence type="ECO:0000256" key="3">
    <source>
        <dbReference type="ARBA" id="ARBA00008218"/>
    </source>
</evidence>
<dbReference type="HOGENOM" id="CLU_075596_0_1_1"/>
<feature type="compositionally biased region" description="Basic and acidic residues" evidence="8">
    <location>
        <begin position="162"/>
        <end position="179"/>
    </location>
</feature>
<dbReference type="EMBL" id="DS989822">
    <property type="protein sequence ID" value="EFQ97262.1"/>
    <property type="molecule type" value="Genomic_DNA"/>
</dbReference>
<dbReference type="GeneID" id="10031530"/>
<feature type="compositionally biased region" description="Basic residues" evidence="8">
    <location>
        <begin position="149"/>
        <end position="159"/>
    </location>
</feature>
<keyword evidence="11" id="KW-1185">Reference proteome</keyword>
<feature type="compositionally biased region" description="Basic and acidic residues" evidence="8">
    <location>
        <begin position="59"/>
        <end position="126"/>
    </location>
</feature>
<dbReference type="STRING" id="535722.E5QYS4"/>
<feature type="compositionally biased region" description="Low complexity" evidence="8">
    <location>
        <begin position="137"/>
        <end position="148"/>
    </location>
</feature>
<dbReference type="AlphaFoldDB" id="E5QYS4"/>
<feature type="compositionally biased region" description="Polar residues" evidence="8">
    <location>
        <begin position="225"/>
        <end position="238"/>
    </location>
</feature>
<dbReference type="Proteomes" id="UP000002669">
    <property type="component" value="Unassembled WGS sequence"/>
</dbReference>
<comment type="subunit">
    <text evidence="4">Part of a tri-snRNP complex.</text>
</comment>
<proteinExistence type="inferred from homology"/>
<evidence type="ECO:0000256" key="7">
    <source>
        <dbReference type="ARBA" id="ARBA00023242"/>
    </source>
</evidence>
<comment type="subcellular location">
    <subcellularLocation>
        <location evidence="2">Nucleus</location>
    </subcellularLocation>
</comment>
<dbReference type="eggNOG" id="KOG3263">
    <property type="taxonomic scope" value="Eukaryota"/>
</dbReference>
<dbReference type="PANTHER" id="PTHR31077:SF1">
    <property type="entry name" value="U4_U6.U5 SMALL NUCLEAR RIBONUCLEOPROTEIN 27 KDA PROTEIN"/>
    <property type="match status" value="1"/>
</dbReference>
<sequence length="266" mass="30619">MPDTMVEPPAKRARRTDSSAMWDMNDNSTRSDGESKESSGTLRKPATGSEEVSRNGSSRGERRVRSRSRSRDRGERRRDRSWSRDRRPRDYPRDTRRDSDRDGRGVKGRERSLSRERYSSRRDYTSRSKRHRERSFSRSPSRSRSPARNGRRARSRSPARRGGLDRADTKHSRHGEPSREPNGVASSARPPTKSGRQDEMEVDIPDDPDDLDQVMMKAMGFSSFKSTQNTKVPGNNVSGVRKEKKTQYRQYMNRVGGFNKPLSPTR</sequence>
<evidence type="ECO:0000313" key="11">
    <source>
        <dbReference type="Proteomes" id="UP000002669"/>
    </source>
</evidence>
<dbReference type="GO" id="GO:0008380">
    <property type="term" value="P:RNA splicing"/>
    <property type="evidence" value="ECO:0007669"/>
    <property type="project" value="UniProtKB-KW"/>
</dbReference>
<comment type="similarity">
    <text evidence="3">Belongs to the SNUT3 family.</text>
</comment>
<name>E5QYS4_ARTGP</name>
<dbReference type="GO" id="GO:0071011">
    <property type="term" value="C:precatalytic spliceosome"/>
    <property type="evidence" value="ECO:0007669"/>
    <property type="project" value="TreeGrafter"/>
</dbReference>
<keyword evidence="5" id="KW-0507">mRNA processing</keyword>
<dbReference type="VEuPathDB" id="FungiDB:MGYG_00303"/>
<comment type="function">
    <text evidence="1">May play a role in mRNA splicing.</text>
</comment>
<feature type="region of interest" description="Disordered" evidence="8">
    <location>
        <begin position="225"/>
        <end position="245"/>
    </location>
</feature>
<feature type="compositionally biased region" description="Low complexity" evidence="8">
    <location>
        <begin position="48"/>
        <end position="58"/>
    </location>
</feature>
<feature type="compositionally biased region" description="Acidic residues" evidence="8">
    <location>
        <begin position="200"/>
        <end position="211"/>
    </location>
</feature>
<gene>
    <name evidence="10" type="ORF">MGYG_00303</name>
</gene>
<dbReference type="OrthoDB" id="21368at2759"/>
<dbReference type="RefSeq" id="XP_003176214.1">
    <property type="nucleotide sequence ID" value="XM_003176166.1"/>
</dbReference>
<accession>E5QYS4</accession>
<evidence type="ECO:0000259" key="9">
    <source>
        <dbReference type="Pfam" id="PF08648"/>
    </source>
</evidence>
<keyword evidence="6" id="KW-0508">mRNA splicing</keyword>
<evidence type="ECO:0000256" key="2">
    <source>
        <dbReference type="ARBA" id="ARBA00004123"/>
    </source>
</evidence>
<evidence type="ECO:0000256" key="1">
    <source>
        <dbReference type="ARBA" id="ARBA00003632"/>
    </source>
</evidence>
<dbReference type="OMA" id="RPRDYPR"/>
<reference evidence="11" key="1">
    <citation type="journal article" date="2012" name="MBio">
        <title>Comparative genome analysis of Trichophyton rubrum and related dermatophytes reveals candidate genes involved in infection.</title>
        <authorList>
            <person name="Martinez D.A."/>
            <person name="Oliver B.G."/>
            <person name="Graeser Y."/>
            <person name="Goldberg J.M."/>
            <person name="Li W."/>
            <person name="Martinez-Rossi N.M."/>
            <person name="Monod M."/>
            <person name="Shelest E."/>
            <person name="Barton R.C."/>
            <person name="Birch E."/>
            <person name="Brakhage A.A."/>
            <person name="Chen Z."/>
            <person name="Gurr S.J."/>
            <person name="Heiman D."/>
            <person name="Heitman J."/>
            <person name="Kosti I."/>
            <person name="Rossi A."/>
            <person name="Saif S."/>
            <person name="Samalova M."/>
            <person name="Saunders C.W."/>
            <person name="Shea T."/>
            <person name="Summerbell R.C."/>
            <person name="Xu J."/>
            <person name="Young S."/>
            <person name="Zeng Q."/>
            <person name="Birren B.W."/>
            <person name="Cuomo C.A."/>
            <person name="White T.C."/>
        </authorList>
    </citation>
    <scope>NUCLEOTIDE SEQUENCE [LARGE SCALE GENOMIC DNA]</scope>
    <source>
        <strain evidence="11">ATCC MYA-4604 / CBS 118893</strain>
    </source>
</reference>
<organism evidence="11">
    <name type="scientific">Arthroderma gypseum (strain ATCC MYA-4604 / CBS 118893)</name>
    <name type="common">Microsporum gypseum</name>
    <dbReference type="NCBI Taxonomy" id="535722"/>
    <lineage>
        <taxon>Eukaryota</taxon>
        <taxon>Fungi</taxon>
        <taxon>Dikarya</taxon>
        <taxon>Ascomycota</taxon>
        <taxon>Pezizomycotina</taxon>
        <taxon>Eurotiomycetes</taxon>
        <taxon>Eurotiomycetidae</taxon>
        <taxon>Onygenales</taxon>
        <taxon>Arthrodermataceae</taxon>
        <taxon>Nannizzia</taxon>
    </lineage>
</organism>
<dbReference type="InParanoid" id="E5QYS4"/>
<evidence type="ECO:0000256" key="6">
    <source>
        <dbReference type="ARBA" id="ARBA00023187"/>
    </source>
</evidence>
<evidence type="ECO:0000256" key="8">
    <source>
        <dbReference type="SAM" id="MobiDB-lite"/>
    </source>
</evidence>
<dbReference type="Pfam" id="PF08648">
    <property type="entry name" value="SNRNP27"/>
    <property type="match status" value="1"/>
</dbReference>
<protein>
    <recommendedName>
        <fullName evidence="9">U4/U6.U5 small nuclear ribonucleoprotein 27kDa protein domain-containing protein</fullName>
    </recommendedName>
</protein>
<dbReference type="PANTHER" id="PTHR31077">
    <property type="entry name" value="U4/U6.U5 SMALL NUCLEAR RIBONUCLEOPROTEIN 27 KDA PROTEIN"/>
    <property type="match status" value="1"/>
</dbReference>
<keyword evidence="7" id="KW-0539">Nucleus</keyword>
<evidence type="ECO:0000256" key="5">
    <source>
        <dbReference type="ARBA" id="ARBA00022664"/>
    </source>
</evidence>